<dbReference type="KEGG" id="ote:Oter_1100"/>
<sequence length="127" mass="13939">MRWFGEPDPLEVSTPTRLLIVTTSSIPLVNDPILQQFAERIAVLEARLAALEQPASTGRIRIAAPSSAPVPARMELDELTWVMIAAAVAAAYPKGRIHAISAVVPVETEPVWGIEGRRDIFHSHRVR</sequence>
<organism evidence="1 2">
    <name type="scientific">Opitutus terrae (strain DSM 11246 / JCM 15787 / PB90-1)</name>
    <dbReference type="NCBI Taxonomy" id="452637"/>
    <lineage>
        <taxon>Bacteria</taxon>
        <taxon>Pseudomonadati</taxon>
        <taxon>Verrucomicrobiota</taxon>
        <taxon>Opitutia</taxon>
        <taxon>Opitutales</taxon>
        <taxon>Opitutaceae</taxon>
        <taxon>Opitutus</taxon>
    </lineage>
</organism>
<evidence type="ECO:0000313" key="1">
    <source>
        <dbReference type="EMBL" id="ACB74388.1"/>
    </source>
</evidence>
<keyword evidence="2" id="KW-1185">Reference proteome</keyword>
<dbReference type="HOGENOM" id="CLU_1968311_0_0_0"/>
<reference evidence="1 2" key="1">
    <citation type="journal article" date="2011" name="J. Bacteriol.">
        <title>Genome sequence of the verrucomicrobium Opitutus terrae PB90-1, an abundant inhabitant of rice paddy soil ecosystems.</title>
        <authorList>
            <person name="van Passel M.W."/>
            <person name="Kant R."/>
            <person name="Palva A."/>
            <person name="Copeland A."/>
            <person name="Lucas S."/>
            <person name="Lapidus A."/>
            <person name="Glavina del Rio T."/>
            <person name="Pitluck S."/>
            <person name="Goltsman E."/>
            <person name="Clum A."/>
            <person name="Sun H."/>
            <person name="Schmutz J."/>
            <person name="Larimer F.W."/>
            <person name="Land M.L."/>
            <person name="Hauser L."/>
            <person name="Kyrpides N."/>
            <person name="Mikhailova N."/>
            <person name="Richardson P.P."/>
            <person name="Janssen P.H."/>
            <person name="de Vos W.M."/>
            <person name="Smidt H."/>
        </authorList>
    </citation>
    <scope>NUCLEOTIDE SEQUENCE [LARGE SCALE GENOMIC DNA]</scope>
    <source>
        <strain evidence="2">DSM 11246 / JCM 15787 / PB90-1</strain>
    </source>
</reference>
<dbReference type="Proteomes" id="UP000007013">
    <property type="component" value="Chromosome"/>
</dbReference>
<protein>
    <submittedName>
        <fullName evidence="1">Uncharacterized protein</fullName>
    </submittedName>
</protein>
<name>B1ZNF4_OPITP</name>
<dbReference type="AlphaFoldDB" id="B1ZNF4"/>
<accession>B1ZNF4</accession>
<gene>
    <name evidence="1" type="ordered locus">Oter_1100</name>
</gene>
<evidence type="ECO:0000313" key="2">
    <source>
        <dbReference type="Proteomes" id="UP000007013"/>
    </source>
</evidence>
<dbReference type="EMBL" id="CP001032">
    <property type="protein sequence ID" value="ACB74388.1"/>
    <property type="molecule type" value="Genomic_DNA"/>
</dbReference>
<proteinExistence type="predicted"/>